<dbReference type="GeneTree" id="ENSGT01000000215019"/>
<evidence type="ECO:0000313" key="1">
    <source>
        <dbReference type="Ensembl" id="ENSNFUP00015029571.1"/>
    </source>
</evidence>
<name>A0A8C6M9V8_NOTFU</name>
<protein>
    <submittedName>
        <fullName evidence="1">Uncharacterized protein</fullName>
    </submittedName>
</protein>
<dbReference type="AlphaFoldDB" id="A0A8C6M9V8"/>
<reference evidence="1" key="1">
    <citation type="submission" date="2014-08" db="EMBL/GenBank/DDBJ databases">
        <authorList>
            <person name="Senf B."/>
            <person name="Petzold A."/>
            <person name="Downie B.R."/>
            <person name="Koch P."/>
            <person name="Platzer M."/>
        </authorList>
    </citation>
    <scope>NUCLEOTIDE SEQUENCE [LARGE SCALE GENOMIC DNA]</scope>
    <source>
        <strain evidence="1">GRZ</strain>
    </source>
</reference>
<proteinExistence type="predicted"/>
<reference evidence="1" key="3">
    <citation type="submission" date="2025-09" db="UniProtKB">
        <authorList>
            <consortium name="Ensembl"/>
        </authorList>
    </citation>
    <scope>IDENTIFICATION</scope>
</reference>
<dbReference type="Proteomes" id="UP000694548">
    <property type="component" value="Chromosome sgr01"/>
</dbReference>
<dbReference type="Ensembl" id="ENSNFUT00015030891.1">
    <property type="protein sequence ID" value="ENSNFUP00015029571.1"/>
    <property type="gene ID" value="ENSNFUG00015014363.1"/>
</dbReference>
<dbReference type="PANTHER" id="PTHR31025:SF22">
    <property type="entry name" value="IP13529P"/>
    <property type="match status" value="1"/>
</dbReference>
<dbReference type="PANTHER" id="PTHR31025">
    <property type="entry name" value="SI:CH211-196P9.1-RELATED"/>
    <property type="match status" value="1"/>
</dbReference>
<accession>A0A8C6M9V8</accession>
<keyword evidence="2" id="KW-1185">Reference proteome</keyword>
<reference evidence="1" key="2">
    <citation type="submission" date="2025-08" db="UniProtKB">
        <authorList>
            <consortium name="Ensembl"/>
        </authorList>
    </citation>
    <scope>IDENTIFICATION</scope>
</reference>
<evidence type="ECO:0000313" key="2">
    <source>
        <dbReference type="Proteomes" id="UP000694548"/>
    </source>
</evidence>
<sequence>KGPDVVDHTDESIEFGKIVVTLVNDSKFFFIFSSYNSVMEIEDEITCILLELERQKVLSIADHLKDVIGVQQKSELLLVEAEDLKHVLTPIQIPAFKKCLCKFCIPLKDLNDTITLDLYSAVSEETSTQSSWVSDFQIPWQRFPFRLSQAITCGVRAHPEGRRSMVRIVVEVMQVHCKTPKRSACEEIVNFTDKGERLGPGHYSLLRSIKCRVEHVNQDDVTHRLRRPKRTRNEEDCSPERDDTSNVLRHLVDSYGCINWQPVQLPEGETQAPLEGKKNRLLAIFSSQGPEAVERPELEDLLLLTYISQHHHFERLAGIEICERLSQALITKGRRILNYFSSQKLKCNLGIRNVIQEIEDEGVLTNNKVGTAAILLMKYYNENEDSLFLLADVNFFFSDNSRINAVLFFSVSLIYLVRSLLTATCWMVSSERHIIFELHTANGFADAPSVFYGSFYVLNLEYQEAACATLELTQRFFVGINPEEGTKCTSKFGTSRKTGTSVKRKVVHINPLDTTFLQRLTEFEWKTSN</sequence>
<organism evidence="1 2">
    <name type="scientific">Nothobranchius furzeri</name>
    <name type="common">Turquoise killifish</name>
    <dbReference type="NCBI Taxonomy" id="105023"/>
    <lineage>
        <taxon>Eukaryota</taxon>
        <taxon>Metazoa</taxon>
        <taxon>Chordata</taxon>
        <taxon>Craniata</taxon>
        <taxon>Vertebrata</taxon>
        <taxon>Euteleostomi</taxon>
        <taxon>Actinopterygii</taxon>
        <taxon>Neopterygii</taxon>
        <taxon>Teleostei</taxon>
        <taxon>Neoteleostei</taxon>
        <taxon>Acanthomorphata</taxon>
        <taxon>Ovalentaria</taxon>
        <taxon>Atherinomorphae</taxon>
        <taxon>Cyprinodontiformes</taxon>
        <taxon>Nothobranchiidae</taxon>
        <taxon>Nothobranchius</taxon>
    </lineage>
</organism>